<dbReference type="PANTHER" id="PTHR48449">
    <property type="entry name" value="DUF1985 DOMAIN-CONTAINING PROTEIN"/>
    <property type="match status" value="1"/>
</dbReference>
<evidence type="ECO:0000256" key="1">
    <source>
        <dbReference type="SAM" id="MobiDB-lite"/>
    </source>
</evidence>
<name>A0A830BCL9_9LAMI</name>
<dbReference type="AlphaFoldDB" id="A0A830BCL9"/>
<protein>
    <recommendedName>
        <fullName evidence="2">DUF1985 domain-containing protein</fullName>
    </recommendedName>
</protein>
<evidence type="ECO:0000313" key="4">
    <source>
        <dbReference type="Proteomes" id="UP000653305"/>
    </source>
</evidence>
<feature type="compositionally biased region" description="Polar residues" evidence="1">
    <location>
        <begin position="589"/>
        <end position="606"/>
    </location>
</feature>
<dbReference type="Proteomes" id="UP000653305">
    <property type="component" value="Unassembled WGS sequence"/>
</dbReference>
<feature type="compositionally biased region" description="Basic and acidic residues" evidence="1">
    <location>
        <begin position="561"/>
        <end position="571"/>
    </location>
</feature>
<feature type="region of interest" description="Disordered" evidence="1">
    <location>
        <begin position="550"/>
        <end position="614"/>
    </location>
</feature>
<feature type="region of interest" description="Disordered" evidence="1">
    <location>
        <begin position="385"/>
        <end position="448"/>
    </location>
</feature>
<dbReference type="InterPro" id="IPR015410">
    <property type="entry name" value="DUF1985"/>
</dbReference>
<dbReference type="OrthoDB" id="1930729at2759"/>
<sequence>MATDTLSRRLNLSNLTSDGACKVSKNFPSLRMRKRKLVLSEELSDGEMEVVTLNQASVAEEVQWTWKREALQTTKTNIRLPFYSRRAIVEQIADELKLIGDGVYQEFLNSCFGSLMRFDTQGASCKTALHRLLAHEVIKADASPDELWYRVGGRFIRFSKYEYALVTGLSFGPTTFDPTAEHDPPASGLFLRYYWGQMLTMDALRSDFTDGVFRESPADALKVAKLLIVYFLLFGMDGTRTYIDKWAWTLIEDTDRWETFMWGKYTYQILLRYLQQVPTELPNSRTPSYRVYGYIWAFLIWAFEAIPALGNSCEVLTSNDVLPRGIRWRFPKTQVDMEGFCDRQMEVQSTLEPSAEEQGQTYWEHIHDDLRSGVCYVHRKNPCRKKTTSVNPSSRDILPVSRSTPARRPRSTSAKPMRFKKKRKRTDPLTTQEKAHKKLSEHECGRRDEMTSAIQKKLSALVRGELPVLVRHELPSVIHLALKDFFSQRDQAVGGTSSSMRIARPRDENLSLIRRLENLSPKIMKIEVGNDLRKIATSVEEGSLDIRNFKGEKYSSGNGSRRSELSKKGDRNSAQPWTREDDDDDAHTVKNSRASQSCDNHTQAESNVAVKDNEHTEPRASGYYYMFYLLSLLIEL</sequence>
<accession>A0A830BCL9</accession>
<reference evidence="3" key="1">
    <citation type="submission" date="2020-07" db="EMBL/GenBank/DDBJ databases">
        <title>Ethylene signaling mediates host invasion by parasitic plants.</title>
        <authorList>
            <person name="Yoshida S."/>
        </authorList>
    </citation>
    <scope>NUCLEOTIDE SEQUENCE</scope>
    <source>
        <strain evidence="3">Okayama</strain>
    </source>
</reference>
<proteinExistence type="predicted"/>
<keyword evidence="4" id="KW-1185">Reference proteome</keyword>
<feature type="domain" description="DUF1985" evidence="2">
    <location>
        <begin position="143"/>
        <end position="271"/>
    </location>
</feature>
<evidence type="ECO:0000313" key="3">
    <source>
        <dbReference type="EMBL" id="GFP82524.1"/>
    </source>
</evidence>
<dbReference type="PANTHER" id="PTHR48449:SF1">
    <property type="entry name" value="DUF1985 DOMAIN-CONTAINING PROTEIN"/>
    <property type="match status" value="1"/>
</dbReference>
<comment type="caution">
    <text evidence="3">The sequence shown here is derived from an EMBL/GenBank/DDBJ whole genome shotgun (WGS) entry which is preliminary data.</text>
</comment>
<gene>
    <name evidence="3" type="ORF">PHJA_000395400</name>
</gene>
<dbReference type="EMBL" id="BMAC01000046">
    <property type="protein sequence ID" value="GFP82524.1"/>
    <property type="molecule type" value="Genomic_DNA"/>
</dbReference>
<evidence type="ECO:0000259" key="2">
    <source>
        <dbReference type="Pfam" id="PF09331"/>
    </source>
</evidence>
<feature type="compositionally biased region" description="Basic and acidic residues" evidence="1">
    <location>
        <begin position="438"/>
        <end position="448"/>
    </location>
</feature>
<organism evidence="3 4">
    <name type="scientific">Phtheirospermum japonicum</name>
    <dbReference type="NCBI Taxonomy" id="374723"/>
    <lineage>
        <taxon>Eukaryota</taxon>
        <taxon>Viridiplantae</taxon>
        <taxon>Streptophyta</taxon>
        <taxon>Embryophyta</taxon>
        <taxon>Tracheophyta</taxon>
        <taxon>Spermatophyta</taxon>
        <taxon>Magnoliopsida</taxon>
        <taxon>eudicotyledons</taxon>
        <taxon>Gunneridae</taxon>
        <taxon>Pentapetalae</taxon>
        <taxon>asterids</taxon>
        <taxon>lamiids</taxon>
        <taxon>Lamiales</taxon>
        <taxon>Orobanchaceae</taxon>
        <taxon>Orobanchaceae incertae sedis</taxon>
        <taxon>Phtheirospermum</taxon>
    </lineage>
</organism>
<dbReference type="Pfam" id="PF09331">
    <property type="entry name" value="DUF1985"/>
    <property type="match status" value="1"/>
</dbReference>